<name>A0A4C1UA78_EUMVA</name>
<sequence>MLIDFTQTMHHLKSSNVEVRCILFSITNYYNYLALSTLKMERALECALLIRAMVFELPQTMRWNSALKCALLIRLLDLSRSRRPGVDGGLLTTVVTKAMVKTSEADSSTYPPSHGTYQEDKDIGISTTVQRGMMEDLDQTLERYLTKVLADHQKSWDLHIPFLLISYGIALHESINATMAFGTFG</sequence>
<keyword evidence="2" id="KW-1185">Reference proteome</keyword>
<protein>
    <submittedName>
        <fullName evidence="1">Uncharacterized protein</fullName>
    </submittedName>
</protein>
<dbReference type="OrthoDB" id="10030726at2759"/>
<dbReference type="EMBL" id="BGZK01000150">
    <property type="protein sequence ID" value="GBP23343.1"/>
    <property type="molecule type" value="Genomic_DNA"/>
</dbReference>
<evidence type="ECO:0000313" key="2">
    <source>
        <dbReference type="Proteomes" id="UP000299102"/>
    </source>
</evidence>
<comment type="caution">
    <text evidence="1">The sequence shown here is derived from an EMBL/GenBank/DDBJ whole genome shotgun (WGS) entry which is preliminary data.</text>
</comment>
<dbReference type="Proteomes" id="UP000299102">
    <property type="component" value="Unassembled WGS sequence"/>
</dbReference>
<dbReference type="AlphaFoldDB" id="A0A4C1UA78"/>
<evidence type="ECO:0000313" key="1">
    <source>
        <dbReference type="EMBL" id="GBP23343.1"/>
    </source>
</evidence>
<accession>A0A4C1UA78</accession>
<gene>
    <name evidence="1" type="ORF">EVAR_22200_1</name>
</gene>
<reference evidence="1 2" key="1">
    <citation type="journal article" date="2019" name="Commun. Biol.">
        <title>The bagworm genome reveals a unique fibroin gene that provides high tensile strength.</title>
        <authorList>
            <person name="Kono N."/>
            <person name="Nakamura H."/>
            <person name="Ohtoshi R."/>
            <person name="Tomita M."/>
            <person name="Numata K."/>
            <person name="Arakawa K."/>
        </authorList>
    </citation>
    <scope>NUCLEOTIDE SEQUENCE [LARGE SCALE GENOMIC DNA]</scope>
</reference>
<organism evidence="1 2">
    <name type="scientific">Eumeta variegata</name>
    <name type="common">Bagworm moth</name>
    <name type="synonym">Eumeta japonica</name>
    <dbReference type="NCBI Taxonomy" id="151549"/>
    <lineage>
        <taxon>Eukaryota</taxon>
        <taxon>Metazoa</taxon>
        <taxon>Ecdysozoa</taxon>
        <taxon>Arthropoda</taxon>
        <taxon>Hexapoda</taxon>
        <taxon>Insecta</taxon>
        <taxon>Pterygota</taxon>
        <taxon>Neoptera</taxon>
        <taxon>Endopterygota</taxon>
        <taxon>Lepidoptera</taxon>
        <taxon>Glossata</taxon>
        <taxon>Ditrysia</taxon>
        <taxon>Tineoidea</taxon>
        <taxon>Psychidae</taxon>
        <taxon>Oiketicinae</taxon>
        <taxon>Eumeta</taxon>
    </lineage>
</organism>
<proteinExistence type="predicted"/>